<name>A0A8B8N0Z7_9MYRT</name>
<dbReference type="InterPro" id="IPR036052">
    <property type="entry name" value="TrpB-like_PALP_sf"/>
</dbReference>
<evidence type="ECO:0000313" key="14">
    <source>
        <dbReference type="Proteomes" id="UP000827889"/>
    </source>
</evidence>
<dbReference type="NCBIfam" id="TIGR01139">
    <property type="entry name" value="cysK"/>
    <property type="match status" value="1"/>
</dbReference>
<keyword evidence="5 12" id="KW-0028">Amino-acid biosynthesis</keyword>
<keyword evidence="6 12" id="KW-0808">Transferase</keyword>
<evidence type="ECO:0000256" key="3">
    <source>
        <dbReference type="ARBA" id="ARBA00007103"/>
    </source>
</evidence>
<evidence type="ECO:0000256" key="8">
    <source>
        <dbReference type="ARBA" id="ARBA00023192"/>
    </source>
</evidence>
<feature type="binding site" evidence="10">
    <location>
        <position position="320"/>
    </location>
    <ligand>
        <name>pyridoxal 5'-phosphate</name>
        <dbReference type="ChEBI" id="CHEBI:597326"/>
    </ligand>
</feature>
<proteinExistence type="inferred from homology"/>
<dbReference type="InterPro" id="IPR001926">
    <property type="entry name" value="TrpB-like_PALP"/>
</dbReference>
<evidence type="ECO:0000259" key="13">
    <source>
        <dbReference type="Pfam" id="PF00291"/>
    </source>
</evidence>
<gene>
    <name evidence="15" type="primary">LOC115729360</name>
</gene>
<dbReference type="GO" id="GO:0004124">
    <property type="term" value="F:cysteine synthase activity"/>
    <property type="evidence" value="ECO:0007669"/>
    <property type="project" value="UniProtKB-UniRule"/>
</dbReference>
<dbReference type="Pfam" id="PF00291">
    <property type="entry name" value="PALP"/>
    <property type="match status" value="1"/>
</dbReference>
<evidence type="ECO:0000256" key="7">
    <source>
        <dbReference type="ARBA" id="ARBA00022898"/>
    </source>
</evidence>
<evidence type="ECO:0000256" key="6">
    <source>
        <dbReference type="ARBA" id="ARBA00022679"/>
    </source>
</evidence>
<dbReference type="GO" id="GO:0006535">
    <property type="term" value="P:cysteine biosynthetic process from serine"/>
    <property type="evidence" value="ECO:0007669"/>
    <property type="project" value="UniProtKB-UniRule"/>
</dbReference>
<evidence type="ECO:0000256" key="12">
    <source>
        <dbReference type="RuleBase" id="RU003985"/>
    </source>
</evidence>
<dbReference type="PROSITE" id="PS00901">
    <property type="entry name" value="CYS_SYNTHASE"/>
    <property type="match status" value="1"/>
</dbReference>
<accession>A0A8B8N0Z7</accession>
<comment type="similarity">
    <text evidence="3 12">Belongs to the cysteine synthase/cystathionine beta-synthase family.</text>
</comment>
<evidence type="ECO:0000256" key="2">
    <source>
        <dbReference type="ARBA" id="ARBA00004962"/>
    </source>
</evidence>
<evidence type="ECO:0000256" key="1">
    <source>
        <dbReference type="ARBA" id="ARBA00001933"/>
    </source>
</evidence>
<dbReference type="FunFam" id="3.40.50.1100:FF:000006">
    <property type="entry name" value="Cysteine synthase"/>
    <property type="match status" value="1"/>
</dbReference>
<dbReference type="Gene3D" id="3.40.50.1100">
    <property type="match status" value="2"/>
</dbReference>
<reference evidence="15" key="1">
    <citation type="submission" date="2025-08" db="UniProtKB">
        <authorList>
            <consortium name="RefSeq"/>
        </authorList>
    </citation>
    <scope>IDENTIFICATION</scope>
    <source>
        <tissue evidence="15">Leaf</tissue>
    </source>
</reference>
<dbReference type="NCBIfam" id="TIGR01136">
    <property type="entry name" value="cysKM"/>
    <property type="match status" value="1"/>
</dbReference>
<comment type="pathway">
    <text evidence="2">Amino-acid biosynthesis; L-cysteine biosynthesis; L-cysteine from L-serine: step 2/2.</text>
</comment>
<protein>
    <recommendedName>
        <fullName evidence="4 12">Cysteine synthase</fullName>
        <ecNumber evidence="4 12">2.5.1.47</ecNumber>
    </recommendedName>
</protein>
<dbReference type="InterPro" id="IPR001216">
    <property type="entry name" value="P-phosphate_BS"/>
</dbReference>
<keyword evidence="8 12" id="KW-0198">Cysteine biosynthesis</keyword>
<dbReference type="RefSeq" id="XP_030515769.1">
    <property type="nucleotide sequence ID" value="XM_030659909.2"/>
</dbReference>
<dbReference type="InterPro" id="IPR005859">
    <property type="entry name" value="CysK"/>
</dbReference>
<keyword evidence="14" id="KW-1185">Reference proteome</keyword>
<dbReference type="EC" id="2.5.1.47" evidence="4 12"/>
<evidence type="ECO:0000256" key="11">
    <source>
        <dbReference type="PIRSR" id="PIRSR605856-51"/>
    </source>
</evidence>
<dbReference type="FunFam" id="3.40.50.1100:FF:000130">
    <property type="entry name" value="Cysteine synthase"/>
    <property type="match status" value="1"/>
</dbReference>
<feature type="binding site" evidence="10">
    <location>
        <position position="128"/>
    </location>
    <ligand>
        <name>pyridoxal 5'-phosphate</name>
        <dbReference type="ChEBI" id="CHEBI:597326"/>
    </ligand>
</feature>
<comment type="catalytic activity">
    <reaction evidence="9 12">
        <text>O-acetyl-L-serine + hydrogen sulfide = L-cysteine + acetate</text>
        <dbReference type="Rhea" id="RHEA:14829"/>
        <dbReference type="ChEBI" id="CHEBI:29919"/>
        <dbReference type="ChEBI" id="CHEBI:30089"/>
        <dbReference type="ChEBI" id="CHEBI:35235"/>
        <dbReference type="ChEBI" id="CHEBI:58340"/>
        <dbReference type="EC" id="2.5.1.47"/>
    </reaction>
</comment>
<dbReference type="InterPro" id="IPR005856">
    <property type="entry name" value="Cys_synth"/>
</dbReference>
<dbReference type="PANTHER" id="PTHR10314">
    <property type="entry name" value="CYSTATHIONINE BETA-SYNTHASE"/>
    <property type="match status" value="1"/>
</dbReference>
<feature type="domain" description="Tryptophan synthase beta chain-like PALP" evidence="13">
    <location>
        <begin position="60"/>
        <end position="347"/>
    </location>
</feature>
<evidence type="ECO:0000313" key="15">
    <source>
        <dbReference type="RefSeq" id="XP_030515769.1"/>
    </source>
</evidence>
<feature type="modified residue" description="N6-(pyridoxal phosphate)lysine" evidence="11">
    <location>
        <position position="97"/>
    </location>
</feature>
<dbReference type="GeneID" id="115729360"/>
<dbReference type="KEGG" id="rarg:115729360"/>
<evidence type="ECO:0000256" key="4">
    <source>
        <dbReference type="ARBA" id="ARBA00012681"/>
    </source>
</evidence>
<evidence type="ECO:0000256" key="5">
    <source>
        <dbReference type="ARBA" id="ARBA00022605"/>
    </source>
</evidence>
<dbReference type="SUPFAM" id="SSF53686">
    <property type="entry name" value="Tryptophan synthase beta subunit-like PLP-dependent enzymes"/>
    <property type="match status" value="1"/>
</dbReference>
<feature type="binding site" evidence="10">
    <location>
        <begin position="232"/>
        <end position="236"/>
    </location>
    <ligand>
        <name>pyridoxal 5'-phosphate</name>
        <dbReference type="ChEBI" id="CHEBI:597326"/>
    </ligand>
</feature>
<dbReference type="Proteomes" id="UP000827889">
    <property type="component" value="Chromosome 3"/>
</dbReference>
<organism evidence="14 15">
    <name type="scientific">Rhodamnia argentea</name>
    <dbReference type="NCBI Taxonomy" id="178133"/>
    <lineage>
        <taxon>Eukaryota</taxon>
        <taxon>Viridiplantae</taxon>
        <taxon>Streptophyta</taxon>
        <taxon>Embryophyta</taxon>
        <taxon>Tracheophyta</taxon>
        <taxon>Spermatophyta</taxon>
        <taxon>Magnoliopsida</taxon>
        <taxon>eudicotyledons</taxon>
        <taxon>Gunneridae</taxon>
        <taxon>Pentapetalae</taxon>
        <taxon>rosids</taxon>
        <taxon>malvids</taxon>
        <taxon>Myrtales</taxon>
        <taxon>Myrtaceae</taxon>
        <taxon>Myrtoideae</taxon>
        <taxon>Myrteae</taxon>
        <taxon>Australasian group</taxon>
        <taxon>Rhodamnia</taxon>
    </lineage>
</organism>
<evidence type="ECO:0000256" key="10">
    <source>
        <dbReference type="PIRSR" id="PIRSR605856-50"/>
    </source>
</evidence>
<sequence length="375" mass="40787">MAALRSCLKRSSQTRHSHELLTPLRSLFSTEALVSDSPSFAQRLRDLPKDLPGTKIRTQVSQLIGRTPLVFLNKVTEGCGAYVAVKQEMMQPTASIKDRPAFAMIDDAEKKNLISPGKTTLIEPTSGNMGISMAFMAAMKGYKMILTMPSYTSLERRVTMRAFGAELILTDPTKGMGGTVKKAYELLESTPNAHMPQQFSNPANTQVHFETTGPEIWEDTNGQVDIFVMGIGSGGTVSGVGQYLKSKNPNVKIYGLEPAESNILNGGKPGPHHITGNGVGFKPDILDMDIMEEVLMVSSEDAVNMARQLALKEGLMVGISSGANTVAALRLAQRPENKGKLIVTIHPSFGERYLSSVLFQELRDEAEKMQPVSVD</sequence>
<dbReference type="InterPro" id="IPR050214">
    <property type="entry name" value="Cys_Synth/Cystath_Beta-Synth"/>
</dbReference>
<dbReference type="AlphaFoldDB" id="A0A8B8N0Z7"/>
<comment type="cofactor">
    <cofactor evidence="1 10 12">
        <name>pyridoxal 5'-phosphate</name>
        <dbReference type="ChEBI" id="CHEBI:597326"/>
    </cofactor>
</comment>
<dbReference type="CDD" id="cd01561">
    <property type="entry name" value="CBS_like"/>
    <property type="match status" value="1"/>
</dbReference>
<keyword evidence="7 10" id="KW-0663">Pyridoxal phosphate</keyword>
<dbReference type="OrthoDB" id="10259545at2759"/>
<evidence type="ECO:0000256" key="9">
    <source>
        <dbReference type="ARBA" id="ARBA00047931"/>
    </source>
</evidence>